<feature type="chain" id="PRO_5045268936" evidence="3">
    <location>
        <begin position="38"/>
        <end position="494"/>
    </location>
</feature>
<dbReference type="InterPro" id="IPR045087">
    <property type="entry name" value="Cu-oxidase_fam"/>
</dbReference>
<dbReference type="InterPro" id="IPR001117">
    <property type="entry name" value="Cu-oxidase_2nd"/>
</dbReference>
<feature type="domain" description="Plastocyanin-like" evidence="5">
    <location>
        <begin position="387"/>
        <end position="493"/>
    </location>
</feature>
<dbReference type="Pfam" id="PF07731">
    <property type="entry name" value="Cu-oxidase_2"/>
    <property type="match status" value="1"/>
</dbReference>
<dbReference type="CDD" id="cd13906">
    <property type="entry name" value="CuRO_3_CumA_like"/>
    <property type="match status" value="1"/>
</dbReference>
<evidence type="ECO:0000313" key="7">
    <source>
        <dbReference type="EMBL" id="WEX90262.1"/>
    </source>
</evidence>
<dbReference type="InterPro" id="IPR011706">
    <property type="entry name" value="Cu-oxidase_C"/>
</dbReference>
<dbReference type="InterPro" id="IPR006311">
    <property type="entry name" value="TAT_signal"/>
</dbReference>
<dbReference type="RefSeq" id="WP_280662228.1">
    <property type="nucleotide sequence ID" value="NZ_CP120374.1"/>
</dbReference>
<keyword evidence="1" id="KW-0479">Metal-binding</keyword>
<dbReference type="SUPFAM" id="SSF49503">
    <property type="entry name" value="Cupredoxins"/>
    <property type="match status" value="3"/>
</dbReference>
<dbReference type="InterPro" id="IPR011707">
    <property type="entry name" value="Cu-oxidase-like_N"/>
</dbReference>
<feature type="domain" description="Plastocyanin-like" evidence="6">
    <location>
        <begin position="59"/>
        <end position="159"/>
    </location>
</feature>
<evidence type="ECO:0000259" key="5">
    <source>
        <dbReference type="Pfam" id="PF07731"/>
    </source>
</evidence>
<feature type="domain" description="Plastocyanin-like" evidence="4">
    <location>
        <begin position="168"/>
        <end position="280"/>
    </location>
</feature>
<keyword evidence="2" id="KW-0560">Oxidoreductase</keyword>
<evidence type="ECO:0000256" key="3">
    <source>
        <dbReference type="SAM" id="SignalP"/>
    </source>
</evidence>
<dbReference type="Pfam" id="PF00394">
    <property type="entry name" value="Cu-oxidase"/>
    <property type="match status" value="1"/>
</dbReference>
<dbReference type="Pfam" id="PF07732">
    <property type="entry name" value="Cu-oxidase_3"/>
    <property type="match status" value="1"/>
</dbReference>
<dbReference type="InterPro" id="IPR008972">
    <property type="entry name" value="Cupredoxin"/>
</dbReference>
<keyword evidence="3" id="KW-0732">Signal</keyword>
<dbReference type="PANTHER" id="PTHR11709">
    <property type="entry name" value="MULTI-COPPER OXIDASE"/>
    <property type="match status" value="1"/>
</dbReference>
<protein>
    <submittedName>
        <fullName evidence="7">Multicopper oxidase family protein</fullName>
    </submittedName>
</protein>
<dbReference type="PROSITE" id="PS00080">
    <property type="entry name" value="MULTICOPPER_OXIDASE2"/>
    <property type="match status" value="1"/>
</dbReference>
<dbReference type="InterPro" id="IPR002355">
    <property type="entry name" value="Cu_oxidase_Cu_BS"/>
</dbReference>
<evidence type="ECO:0000259" key="4">
    <source>
        <dbReference type="Pfam" id="PF00394"/>
    </source>
</evidence>
<dbReference type="PROSITE" id="PS00079">
    <property type="entry name" value="MULTICOPPER_OXIDASE1"/>
    <property type="match status" value="1"/>
</dbReference>
<evidence type="ECO:0000313" key="8">
    <source>
        <dbReference type="Proteomes" id="UP001229355"/>
    </source>
</evidence>
<dbReference type="PROSITE" id="PS51318">
    <property type="entry name" value="TAT"/>
    <property type="match status" value="1"/>
</dbReference>
<evidence type="ECO:0000256" key="1">
    <source>
        <dbReference type="ARBA" id="ARBA00022723"/>
    </source>
</evidence>
<organism evidence="7 8">
    <name type="scientific">Sinorhizobium garamanticum</name>
    <dbReference type="NCBI Taxonomy" id="680247"/>
    <lineage>
        <taxon>Bacteria</taxon>
        <taxon>Pseudomonadati</taxon>
        <taxon>Pseudomonadota</taxon>
        <taxon>Alphaproteobacteria</taxon>
        <taxon>Hyphomicrobiales</taxon>
        <taxon>Rhizobiaceae</taxon>
        <taxon>Sinorhizobium/Ensifer group</taxon>
        <taxon>Sinorhizobium</taxon>
    </lineage>
</organism>
<gene>
    <name evidence="7" type="ORF">PZN02_005634</name>
</gene>
<dbReference type="CDD" id="cd13885">
    <property type="entry name" value="CuRO_2_CumA_like"/>
    <property type="match status" value="1"/>
</dbReference>
<proteinExistence type="predicted"/>
<dbReference type="EMBL" id="CP120374">
    <property type="protein sequence ID" value="WEX90262.1"/>
    <property type="molecule type" value="Genomic_DNA"/>
</dbReference>
<dbReference type="InterPro" id="IPR033138">
    <property type="entry name" value="Cu_oxidase_CS"/>
</dbReference>
<dbReference type="Gene3D" id="2.60.40.420">
    <property type="entry name" value="Cupredoxins - blue copper proteins"/>
    <property type="match status" value="3"/>
</dbReference>
<dbReference type="CDD" id="cd13861">
    <property type="entry name" value="CuRO_1_CumA_like"/>
    <property type="match status" value="1"/>
</dbReference>
<dbReference type="PANTHER" id="PTHR11709:SF2">
    <property type="entry name" value="MULTICOPPER OXIDASE LPR1"/>
    <property type="match status" value="1"/>
</dbReference>
<dbReference type="Proteomes" id="UP001229355">
    <property type="component" value="Chromosome 2"/>
</dbReference>
<evidence type="ECO:0000256" key="2">
    <source>
        <dbReference type="ARBA" id="ARBA00023002"/>
    </source>
</evidence>
<accession>A0ABY8DJB1</accession>
<reference evidence="7 8" key="1">
    <citation type="submission" date="2023-03" db="EMBL/GenBank/DDBJ databases">
        <authorList>
            <person name="Kaur S."/>
            <person name="Espinosa-Saiz D."/>
            <person name="Velazquez E."/>
            <person name="Menendez E."/>
            <person name="diCenzo G.C."/>
        </authorList>
    </citation>
    <scope>NUCLEOTIDE SEQUENCE [LARGE SCALE GENOMIC DNA]</scope>
    <source>
        <strain evidence="7 8">LMG 24692</strain>
    </source>
</reference>
<keyword evidence="8" id="KW-1185">Reference proteome</keyword>
<sequence>MSRYPAPALTRRAFIASAAASATGAMFPFLPASPATAAQHEISLRAAIGRVRLVPPGEMAAWLYNGTVPGPEIRLRQGERLRVAVDNALPEETTIHWHGVRVPNAMDGVPNLTQKPIGAGESFVYEFDATDAGTFWYHPHHKSFEQVARGLYGPLIIEELEPVRVDRDVTWMLGDWRLTKSGAISEDFGNRHDIHHNGRVGNTVTINGRVPDGFAVRKGERIRLRLINAATARIFGLDFAGHEPVVIALDGQPVAPHAPDNGLVVLGPAMRVDLIIDMNGSAGSRAAVTDRFYEGLEFRLVDLVYDATPLRERAPDWPLALPANPLPEPDVKGAPRNEVVFTGGMMGEMVARDMGESMGRGASGGKMGHTNSMMGGMMRMMTSSAAWFINGVAADEASHDMKPMLALAKDRSHVIAMTNATAWHHPIHLHGHSFRVISRNGQPTRHQEWQDTVLVSPREKVEIAFVADNPGDWMFHCHVLEHQAGGMMAVFRVA</sequence>
<name>A0ABY8DJB1_9HYPH</name>
<evidence type="ECO:0000259" key="6">
    <source>
        <dbReference type="Pfam" id="PF07732"/>
    </source>
</evidence>
<feature type="signal peptide" evidence="3">
    <location>
        <begin position="1"/>
        <end position="37"/>
    </location>
</feature>